<dbReference type="EMBL" id="OQ243221">
    <property type="protein sequence ID" value="WCI99789.1"/>
    <property type="molecule type" value="Genomic_DNA"/>
</dbReference>
<dbReference type="InterPro" id="IPR016177">
    <property type="entry name" value="DNA-bd_dom_sf"/>
</dbReference>
<dbReference type="InterPro" id="IPR003615">
    <property type="entry name" value="HNH_nuc"/>
</dbReference>
<dbReference type="Gene3D" id="1.20.5.2050">
    <property type="match status" value="1"/>
</dbReference>
<organism evidence="2 3">
    <name type="scientific">Escherichia phage vB_EcoS-UDF157lw</name>
    <dbReference type="NCBI Taxonomy" id="3024423"/>
    <lineage>
        <taxon>Viruses</taxon>
        <taxon>Duplodnaviria</taxon>
        <taxon>Heunggongvirae</taxon>
        <taxon>Uroviricota</taxon>
        <taxon>Caudoviricetes</taxon>
        <taxon>Drexlerviridae</taxon>
        <taxon>Rogunavirinae</taxon>
        <taxon>Rogunavirus</taxon>
        <taxon>Rogunavirus UDF157w</taxon>
    </lineage>
</organism>
<dbReference type="SMART" id="SM00507">
    <property type="entry name" value="HNHc"/>
    <property type="match status" value="1"/>
</dbReference>
<dbReference type="SUPFAM" id="SSF54171">
    <property type="entry name" value="DNA-binding domain"/>
    <property type="match status" value="1"/>
</dbReference>
<evidence type="ECO:0000313" key="3">
    <source>
        <dbReference type="Proteomes" id="UP001216277"/>
    </source>
</evidence>
<dbReference type="SUPFAM" id="SSF54060">
    <property type="entry name" value="His-Me finger endonucleases"/>
    <property type="match status" value="1"/>
</dbReference>
<keyword evidence="3" id="KW-1185">Reference proteome</keyword>
<sequence>MNWHDEFDYDDGLLYWKCSLKNGSRKKGHVAGNIDASEGYVNINLKTGKVKAHRVIWEMFNGKIPDGMEIDHINHDRSDNRIDNLRMVTRSENQKNKSRFKNNTSGISGVTWCSRHCKWRARIMINGKSKNLGRFDTIEAAAKARSDAVDALGFHKNHGDRN</sequence>
<dbReference type="Gene3D" id="3.90.75.20">
    <property type="match status" value="1"/>
</dbReference>
<feature type="domain" description="HNH nuclease" evidence="1">
    <location>
        <begin position="46"/>
        <end position="94"/>
    </location>
</feature>
<name>A0AAE9XSJ3_9CAUD</name>
<gene>
    <name evidence="2" type="ORF">UDF157lw_00013</name>
</gene>
<accession>A0AAE9XSJ3</accession>
<dbReference type="InterPro" id="IPR044925">
    <property type="entry name" value="His-Me_finger_sf"/>
</dbReference>
<protein>
    <submittedName>
        <fullName evidence="2">DNA-binding protein</fullName>
    </submittedName>
</protein>
<dbReference type="Pfam" id="PF13392">
    <property type="entry name" value="HNH_3"/>
    <property type="match status" value="1"/>
</dbReference>
<keyword evidence="2" id="KW-0238">DNA-binding</keyword>
<dbReference type="GO" id="GO:0003677">
    <property type="term" value="F:DNA binding"/>
    <property type="evidence" value="ECO:0007669"/>
    <property type="project" value="UniProtKB-KW"/>
</dbReference>
<evidence type="ECO:0000259" key="1">
    <source>
        <dbReference type="SMART" id="SM00507"/>
    </source>
</evidence>
<proteinExistence type="predicted"/>
<dbReference type="Proteomes" id="UP001216277">
    <property type="component" value="Segment"/>
</dbReference>
<reference evidence="2 3" key="1">
    <citation type="submission" date="2023-01" db="EMBL/GenBank/DDBJ databases">
        <title>Antimicrobial potential of a new Rogue-like Escherichia coli phage UDF157lw against E. coli O157:H7 biofilm.</title>
        <authorList>
            <person name="Liao Y.-T."/>
            <person name="Ho K.-J."/>
            <person name="Zhang Y."/>
            <person name="Salvador A."/>
            <person name="Wu V.C."/>
        </authorList>
    </citation>
    <scope>NUCLEOTIDE SEQUENCE [LARGE SCALE GENOMIC DNA]</scope>
</reference>
<evidence type="ECO:0000313" key="2">
    <source>
        <dbReference type="EMBL" id="WCI99789.1"/>
    </source>
</evidence>